<organism evidence="2 3">
    <name type="scientific">Halomonas huangheensis</name>
    <dbReference type="NCBI Taxonomy" id="1178482"/>
    <lineage>
        <taxon>Bacteria</taxon>
        <taxon>Pseudomonadati</taxon>
        <taxon>Pseudomonadota</taxon>
        <taxon>Gammaproteobacteria</taxon>
        <taxon>Oceanospirillales</taxon>
        <taxon>Halomonadaceae</taxon>
        <taxon>Halomonas</taxon>
    </lineage>
</organism>
<dbReference type="PANTHER" id="PTHR13136:SF11">
    <property type="entry name" value="TESTIS-EXPRESSED PROTEIN 30"/>
    <property type="match status" value="1"/>
</dbReference>
<evidence type="ECO:0000313" key="3">
    <source>
        <dbReference type="Proteomes" id="UP000019113"/>
    </source>
</evidence>
<evidence type="ECO:0000259" key="1">
    <source>
        <dbReference type="Pfam" id="PF20408"/>
    </source>
</evidence>
<dbReference type="AlphaFoldDB" id="W1N4F6"/>
<dbReference type="eggNOG" id="COG3571">
    <property type="taxonomic scope" value="Bacteria"/>
</dbReference>
<dbReference type="PATRIC" id="fig|1178482.3.peg.3152"/>
<keyword evidence="3" id="KW-1185">Reference proteome</keyword>
<comment type="caution">
    <text evidence="2">The sequence shown here is derived from an EMBL/GenBank/DDBJ whole genome shotgun (WGS) entry which is preliminary data.</text>
</comment>
<dbReference type="InterPro" id="IPR029058">
    <property type="entry name" value="AB_hydrolase_fold"/>
</dbReference>
<dbReference type="STRING" id="1178482.AR456_04205"/>
<proteinExistence type="predicted"/>
<dbReference type="InterPro" id="IPR046879">
    <property type="entry name" value="KANL3/Tex30_Abhydrolase"/>
</dbReference>
<gene>
    <name evidence="2" type="ORF">BJB45_02720</name>
</gene>
<dbReference type="Proteomes" id="UP000019113">
    <property type="component" value="Unassembled WGS sequence"/>
</dbReference>
<dbReference type="InterPro" id="IPR026555">
    <property type="entry name" value="NSL3/Tex30"/>
</dbReference>
<dbReference type="Pfam" id="PF20408">
    <property type="entry name" value="Abhydrolase_11"/>
    <property type="match status" value="1"/>
</dbReference>
<sequence>MAHGAGAGHDSAFLTAWRSALAIQGIQTLSLEFAYMRQMREEGRRRPPPRVSGLCEEFRRWSDVLSDLIPGELWLGGKSMGGRVASMVAAHSSTPPSVPGLVLVGYPFHPVGKPERLRLDHWPQLRCPTLVLQGERDPFGTREEVEGYTLGESAEVQWLEDGDHDWVPRKASGYTQKQLVEAAAETTGQFILRV</sequence>
<feature type="domain" description="KANL3/Tex30 alpha/beta hydrolase-like" evidence="1">
    <location>
        <begin position="1"/>
        <end position="191"/>
    </location>
</feature>
<dbReference type="OrthoDB" id="652634at2"/>
<dbReference type="Gene3D" id="3.40.50.1820">
    <property type="entry name" value="alpha/beta hydrolase"/>
    <property type="match status" value="1"/>
</dbReference>
<dbReference type="EMBL" id="AVBC01000039">
    <property type="protein sequence ID" value="ERL50061.1"/>
    <property type="molecule type" value="Genomic_DNA"/>
</dbReference>
<dbReference type="PANTHER" id="PTHR13136">
    <property type="entry name" value="TESTIS DEVELOPMENT PROTEIN PRTD"/>
    <property type="match status" value="1"/>
</dbReference>
<evidence type="ECO:0000313" key="2">
    <source>
        <dbReference type="EMBL" id="ERL50061.1"/>
    </source>
</evidence>
<reference evidence="2 3" key="1">
    <citation type="submission" date="2013-08" db="EMBL/GenBank/DDBJ databases">
        <title>draft genome of Halomonas huanghegensis, strain BJGMM-B45T.</title>
        <authorList>
            <person name="Miao C."/>
            <person name="Wan Y."/>
            <person name="Jin W."/>
        </authorList>
    </citation>
    <scope>NUCLEOTIDE SEQUENCE [LARGE SCALE GENOMIC DNA]</scope>
    <source>
        <strain evidence="2 3">BJGMM-B45</strain>
    </source>
</reference>
<accession>W1N4F6</accession>
<name>W1N4F6_9GAMM</name>
<protein>
    <recommendedName>
        <fullName evidence="1">KANL3/Tex30 alpha/beta hydrolase-like domain-containing protein</fullName>
    </recommendedName>
</protein>
<dbReference type="SUPFAM" id="SSF53474">
    <property type="entry name" value="alpha/beta-Hydrolases"/>
    <property type="match status" value="1"/>
</dbReference>